<comment type="caution">
    <text evidence="12">The sequence shown here is derived from an EMBL/GenBank/DDBJ whole genome shotgun (WGS) entry which is preliminary data.</text>
</comment>
<comment type="similarity">
    <text evidence="1">Belongs to the N(4)/N(6)-methyltransferase family.</text>
</comment>
<keyword evidence="7" id="KW-0680">Restriction system</keyword>
<evidence type="ECO:0000256" key="9">
    <source>
        <dbReference type="ARBA" id="ARBA00047942"/>
    </source>
</evidence>
<dbReference type="EC" id="2.1.1.72" evidence="3"/>
<organism evidence="12 13">
    <name type="scientific">Candidatus Berkelbacteria bacterium Gr01-1014_85</name>
    <dbReference type="NCBI Taxonomy" id="2017150"/>
    <lineage>
        <taxon>Bacteria</taxon>
        <taxon>Candidatus Berkelbacteria</taxon>
    </lineage>
</organism>
<dbReference type="InterPro" id="IPR029063">
    <property type="entry name" value="SAM-dependent_MTases_sf"/>
</dbReference>
<comment type="catalytic activity">
    <reaction evidence="9">
        <text>a 2'-deoxyadenosine in DNA + S-adenosyl-L-methionine = an N(6)-methyl-2'-deoxyadenosine in DNA + S-adenosyl-L-homocysteine + H(+)</text>
        <dbReference type="Rhea" id="RHEA:15197"/>
        <dbReference type="Rhea" id="RHEA-COMP:12418"/>
        <dbReference type="Rhea" id="RHEA-COMP:12419"/>
        <dbReference type="ChEBI" id="CHEBI:15378"/>
        <dbReference type="ChEBI" id="CHEBI:57856"/>
        <dbReference type="ChEBI" id="CHEBI:59789"/>
        <dbReference type="ChEBI" id="CHEBI:90615"/>
        <dbReference type="ChEBI" id="CHEBI:90616"/>
        <dbReference type="EC" id="2.1.1.72"/>
    </reaction>
</comment>
<dbReference type="InterPro" id="IPR051537">
    <property type="entry name" value="DNA_Adenine_Mtase"/>
</dbReference>
<keyword evidence="5" id="KW-0808">Transferase</keyword>
<dbReference type="Pfam" id="PF02384">
    <property type="entry name" value="N6_Mtase"/>
    <property type="match status" value="1"/>
</dbReference>
<feature type="domain" description="DNA methylase adenine-specific" evidence="11">
    <location>
        <begin position="126"/>
        <end position="459"/>
    </location>
</feature>
<reference evidence="12 13" key="1">
    <citation type="submission" date="2017-08" db="EMBL/GenBank/DDBJ databases">
        <title>Mechanisms for carbon and nitrogen cycling indicate functional differentiation within the Candidate Phyla Radiation.</title>
        <authorList>
            <person name="Danczak R.E."/>
            <person name="Johnston M.D."/>
            <person name="Kenah C."/>
            <person name="Slattery M."/>
            <person name="Wrighton K.C."/>
            <person name="Wilkins M.J."/>
        </authorList>
    </citation>
    <scope>NUCLEOTIDE SEQUENCE [LARGE SCALE GENOMIC DNA]</scope>
    <source>
        <strain evidence="12">Gr01-1014_85</strain>
    </source>
</reference>
<evidence type="ECO:0000259" key="10">
    <source>
        <dbReference type="Pfam" id="PF01420"/>
    </source>
</evidence>
<gene>
    <name evidence="12" type="ORF">CEO22_135</name>
</gene>
<dbReference type="AlphaFoldDB" id="A0A554JDI0"/>
<name>A0A554JDI0_9BACT</name>
<dbReference type="InterPro" id="IPR002052">
    <property type="entry name" value="DNA_methylase_N6_adenine_CS"/>
</dbReference>
<dbReference type="InterPro" id="IPR038333">
    <property type="entry name" value="T1MK-like_N_sf"/>
</dbReference>
<evidence type="ECO:0000256" key="3">
    <source>
        <dbReference type="ARBA" id="ARBA00011900"/>
    </source>
</evidence>
<evidence type="ECO:0000259" key="11">
    <source>
        <dbReference type="Pfam" id="PF02384"/>
    </source>
</evidence>
<dbReference type="GO" id="GO:0003677">
    <property type="term" value="F:DNA binding"/>
    <property type="evidence" value="ECO:0007669"/>
    <property type="project" value="UniProtKB-KW"/>
</dbReference>
<keyword evidence="8" id="KW-0238">DNA-binding</keyword>
<keyword evidence="4 12" id="KW-0489">Methyltransferase</keyword>
<evidence type="ECO:0000256" key="5">
    <source>
        <dbReference type="ARBA" id="ARBA00022679"/>
    </source>
</evidence>
<evidence type="ECO:0000256" key="8">
    <source>
        <dbReference type="ARBA" id="ARBA00023125"/>
    </source>
</evidence>
<evidence type="ECO:0000256" key="6">
    <source>
        <dbReference type="ARBA" id="ARBA00022691"/>
    </source>
</evidence>
<dbReference type="GO" id="GO:0032259">
    <property type="term" value="P:methylation"/>
    <property type="evidence" value="ECO:0007669"/>
    <property type="project" value="UniProtKB-KW"/>
</dbReference>
<feature type="domain" description="Type I restriction modification DNA specificity" evidence="10">
    <location>
        <begin position="631"/>
        <end position="794"/>
    </location>
</feature>
<evidence type="ECO:0000256" key="7">
    <source>
        <dbReference type="ARBA" id="ARBA00022747"/>
    </source>
</evidence>
<dbReference type="Gene3D" id="3.40.50.150">
    <property type="entry name" value="Vaccinia Virus protein VP39"/>
    <property type="match status" value="1"/>
</dbReference>
<dbReference type="InterPro" id="IPR000055">
    <property type="entry name" value="Restrct_endonuc_typeI_TRD"/>
</dbReference>
<dbReference type="EMBL" id="VMFD01000009">
    <property type="protein sequence ID" value="TSC66351.1"/>
    <property type="molecule type" value="Genomic_DNA"/>
</dbReference>
<dbReference type="CDD" id="cd17260">
    <property type="entry name" value="RMtype1_S_EcoEI-TRD1-CR1_like"/>
    <property type="match status" value="1"/>
</dbReference>
<feature type="domain" description="Type I restriction modification DNA specificity" evidence="10">
    <location>
        <begin position="464"/>
        <end position="610"/>
    </location>
</feature>
<dbReference type="InterPro" id="IPR044946">
    <property type="entry name" value="Restrct_endonuc_typeI_TRD_sf"/>
</dbReference>
<dbReference type="Pfam" id="PF01420">
    <property type="entry name" value="Methylase_S"/>
    <property type="match status" value="2"/>
</dbReference>
<keyword evidence="6" id="KW-0949">S-adenosyl-L-methionine</keyword>
<dbReference type="GO" id="GO:0009307">
    <property type="term" value="P:DNA restriction-modification system"/>
    <property type="evidence" value="ECO:0007669"/>
    <property type="project" value="UniProtKB-KW"/>
</dbReference>
<sequence length="821" mass="92669">MNILWSGGVANHSTIIEQINYLVFLRSLSKKDDHAMRIDPEAERVFQGELSQYHWDNLLVLNAEVLFSTLEDIYRRLPELTTDKTIQLLYRDAHVKVFDKPTLRRLVHEIEQLMSDLEKEATTGRNDIFGDMYEYLLSKLAQAGTLGSFRTPRHIINFIVDVIDPDKGETILDPACGTAGFLVAALEHLKEKYSSEEFKKENKHPLDLLSPDERKFLFQHTFTGFDSDFDMFKFGLMNLYLHQLEHPNIKRINTLVDTAGDRTKWDIILANPPFAGAVDQSSISEDLQMGTRATEILFLRYMIDHLSPTGRTGVIVPEGIIFSNTNAHKKIRQLLIETAGLWAVVSLPAGVFNPYSGVKTSILFFDKSIARNIESILFAKVSHDGFDLGASKRLVDKDDLPNALNALLKYHSGLRNKASNAAEAIYILGAEIAHLIPKHKISETGDYNLSGDHYLLSSEYSDAKWPMVSIEELCDLGRGRVINKQDIAKNPGAFPVYSSQTTDDGIFGYLGSYDFDGEYVTWTTDGANAGTVFYRTGKFNCTNVCGTLKAKTKKINMRFLAQALNRIAYKHVIHAGNPKLMNNVMAKITVPLPPLEIQDQIVKELRGYQEIIDGATQIVANWKCKIEIDTTWERVKLKDVCNINPKKIEIKNINPETEVSFVPMADLNQNNANFVIKQTKKLSEVIGSYTYFTENDVLLARVTPCFENGKAGIARKLKNKIGFGSSEYIVIRPSEKILPEIIYCYISEQRFNAAGKIKMTGTGGLQRVPVDFVQNWEISLPPLEVQRQIVDQIDIERTLVDGNKKLIEIYKRKIIDVLSAI</sequence>
<dbReference type="Gene3D" id="3.90.220.20">
    <property type="entry name" value="DNA methylase specificity domains"/>
    <property type="match status" value="2"/>
</dbReference>
<dbReference type="PRINTS" id="PR00507">
    <property type="entry name" value="N12N6MTFRASE"/>
</dbReference>
<dbReference type="SUPFAM" id="SSF53335">
    <property type="entry name" value="S-adenosyl-L-methionine-dependent methyltransferases"/>
    <property type="match status" value="1"/>
</dbReference>
<dbReference type="GO" id="GO:0008170">
    <property type="term" value="F:N-methyltransferase activity"/>
    <property type="evidence" value="ECO:0007669"/>
    <property type="project" value="InterPro"/>
</dbReference>
<dbReference type="GO" id="GO:0009007">
    <property type="term" value="F:site-specific DNA-methyltransferase (adenine-specific) activity"/>
    <property type="evidence" value="ECO:0007669"/>
    <property type="project" value="UniProtKB-EC"/>
</dbReference>
<dbReference type="SUPFAM" id="SSF116734">
    <property type="entry name" value="DNA methylase specificity domain"/>
    <property type="match status" value="2"/>
</dbReference>
<dbReference type="PANTHER" id="PTHR42933:SF3">
    <property type="entry name" value="TYPE I RESTRICTION ENZYME MJAVIII METHYLASE SUBUNIT"/>
    <property type="match status" value="1"/>
</dbReference>
<evidence type="ECO:0000256" key="2">
    <source>
        <dbReference type="ARBA" id="ARBA00010923"/>
    </source>
</evidence>
<dbReference type="InterPro" id="IPR003356">
    <property type="entry name" value="DNA_methylase_A-5"/>
</dbReference>
<dbReference type="CDD" id="cd17255">
    <property type="entry name" value="RMtype1_S_Fco49512ORF2615P-TRD2-CR2_like"/>
    <property type="match status" value="1"/>
</dbReference>
<protein>
    <recommendedName>
        <fullName evidence="3">site-specific DNA-methyltransferase (adenine-specific)</fullName>
        <ecNumber evidence="3">2.1.1.72</ecNumber>
    </recommendedName>
</protein>
<evidence type="ECO:0000313" key="12">
    <source>
        <dbReference type="EMBL" id="TSC66351.1"/>
    </source>
</evidence>
<evidence type="ECO:0000256" key="4">
    <source>
        <dbReference type="ARBA" id="ARBA00022603"/>
    </source>
</evidence>
<evidence type="ECO:0000256" key="1">
    <source>
        <dbReference type="ARBA" id="ARBA00006594"/>
    </source>
</evidence>
<proteinExistence type="inferred from homology"/>
<dbReference type="Proteomes" id="UP000316253">
    <property type="component" value="Unassembled WGS sequence"/>
</dbReference>
<comment type="similarity">
    <text evidence="2">Belongs to the type-I restriction system S methylase family.</text>
</comment>
<accession>A0A554JDI0</accession>
<dbReference type="PANTHER" id="PTHR42933">
    <property type="entry name" value="SLR6095 PROTEIN"/>
    <property type="match status" value="1"/>
</dbReference>
<evidence type="ECO:0000313" key="13">
    <source>
        <dbReference type="Proteomes" id="UP000316253"/>
    </source>
</evidence>
<dbReference type="PROSITE" id="PS00092">
    <property type="entry name" value="N6_MTASE"/>
    <property type="match status" value="1"/>
</dbReference>
<dbReference type="Gene3D" id="1.20.1260.30">
    <property type="match status" value="1"/>
</dbReference>